<keyword evidence="2" id="KW-1185">Reference proteome</keyword>
<gene>
    <name evidence="1" type="ORF">AZE42_10457</name>
</gene>
<dbReference type="AlphaFoldDB" id="A0A1J8QGL5"/>
<sequence>MGWIGLVVPSASQQMRTPKLRSNSPDIAHMVLVVTYKTMLTHYIILRCHYWWSTTSTKVAILSLSTHNRLQVIH</sequence>
<dbReference type="EMBL" id="LVVM01004629">
    <property type="protein sequence ID" value="OJA12504.1"/>
    <property type="molecule type" value="Genomic_DNA"/>
</dbReference>
<evidence type="ECO:0000313" key="2">
    <source>
        <dbReference type="Proteomes" id="UP000183567"/>
    </source>
</evidence>
<dbReference type="Proteomes" id="UP000183567">
    <property type="component" value="Unassembled WGS sequence"/>
</dbReference>
<reference evidence="1 2" key="1">
    <citation type="submission" date="2016-03" db="EMBL/GenBank/DDBJ databases">
        <title>Comparative genomics of the ectomycorrhizal sister species Rhizopogon vinicolor and Rhizopogon vesiculosus (Basidiomycota: Boletales) reveals a divergence of the mating type B locus.</title>
        <authorList>
            <person name="Mujic A.B."/>
            <person name="Kuo A."/>
            <person name="Tritt A."/>
            <person name="Lipzen A."/>
            <person name="Chen C."/>
            <person name="Johnson J."/>
            <person name="Sharma A."/>
            <person name="Barry K."/>
            <person name="Grigoriev I.V."/>
            <person name="Spatafora J.W."/>
        </authorList>
    </citation>
    <scope>NUCLEOTIDE SEQUENCE [LARGE SCALE GENOMIC DNA]</scope>
    <source>
        <strain evidence="1 2">AM-OR11-056</strain>
    </source>
</reference>
<name>A0A1J8QGL5_9AGAM</name>
<protein>
    <submittedName>
        <fullName evidence="1">Uncharacterized protein</fullName>
    </submittedName>
</protein>
<comment type="caution">
    <text evidence="1">The sequence shown here is derived from an EMBL/GenBank/DDBJ whole genome shotgun (WGS) entry which is preliminary data.</text>
</comment>
<evidence type="ECO:0000313" key="1">
    <source>
        <dbReference type="EMBL" id="OJA12504.1"/>
    </source>
</evidence>
<proteinExistence type="predicted"/>
<accession>A0A1J8QGL5</accession>
<organism evidence="1 2">
    <name type="scientific">Rhizopogon vesiculosus</name>
    <dbReference type="NCBI Taxonomy" id="180088"/>
    <lineage>
        <taxon>Eukaryota</taxon>
        <taxon>Fungi</taxon>
        <taxon>Dikarya</taxon>
        <taxon>Basidiomycota</taxon>
        <taxon>Agaricomycotina</taxon>
        <taxon>Agaricomycetes</taxon>
        <taxon>Agaricomycetidae</taxon>
        <taxon>Boletales</taxon>
        <taxon>Suillineae</taxon>
        <taxon>Rhizopogonaceae</taxon>
        <taxon>Rhizopogon</taxon>
    </lineage>
</organism>